<evidence type="ECO:0000313" key="3">
    <source>
        <dbReference type="EMBL" id="RGM47186.1"/>
    </source>
</evidence>
<dbReference type="InterPro" id="IPR001387">
    <property type="entry name" value="Cro/C1-type_HTH"/>
</dbReference>
<protein>
    <submittedName>
        <fullName evidence="3">XRE family transcriptional regulator</fullName>
    </submittedName>
</protein>
<accession>A0A3E4WY22</accession>
<sequence length="194" mass="22293">MVLLKRERVKLRSFGEKLKRIRTKCGLTQDKFADEMNISLDTVKNWEQGYNYPSIDMLVSISEYFKCDLDYLIGQQSMPNKEFSHIADMIGISERAAALLVNAKEQSNPITEVLSELIENYSLLENIYSCSTANYGSVGTFIDVSDPFQPKGKRSMFVTPQKVRQADSMDLFNNLQEFVDNLRKKYGFPTSKER</sequence>
<dbReference type="Proteomes" id="UP000260717">
    <property type="component" value="Unassembled WGS sequence"/>
</dbReference>
<gene>
    <name evidence="3" type="ORF">DXC13_10925</name>
</gene>
<dbReference type="InterPro" id="IPR010982">
    <property type="entry name" value="Lambda_DNA-bd_dom_sf"/>
</dbReference>
<evidence type="ECO:0000259" key="2">
    <source>
        <dbReference type="PROSITE" id="PS50943"/>
    </source>
</evidence>
<dbReference type="Pfam" id="PF01381">
    <property type="entry name" value="HTH_3"/>
    <property type="match status" value="1"/>
</dbReference>
<dbReference type="SMART" id="SM00530">
    <property type="entry name" value="HTH_XRE"/>
    <property type="match status" value="1"/>
</dbReference>
<dbReference type="Gene3D" id="1.10.260.40">
    <property type="entry name" value="lambda repressor-like DNA-binding domains"/>
    <property type="match status" value="1"/>
</dbReference>
<organism evidence="3 4">
    <name type="scientific">Agathobacter rectalis</name>
    <dbReference type="NCBI Taxonomy" id="39491"/>
    <lineage>
        <taxon>Bacteria</taxon>
        <taxon>Bacillati</taxon>
        <taxon>Bacillota</taxon>
        <taxon>Clostridia</taxon>
        <taxon>Lachnospirales</taxon>
        <taxon>Lachnospiraceae</taxon>
        <taxon>Agathobacter</taxon>
    </lineage>
</organism>
<dbReference type="AlphaFoldDB" id="A0A3E4WY22"/>
<dbReference type="GO" id="GO:0003677">
    <property type="term" value="F:DNA binding"/>
    <property type="evidence" value="ECO:0007669"/>
    <property type="project" value="UniProtKB-KW"/>
</dbReference>
<reference evidence="3 4" key="1">
    <citation type="submission" date="2018-08" db="EMBL/GenBank/DDBJ databases">
        <title>A genome reference for cultivated species of the human gut microbiota.</title>
        <authorList>
            <person name="Zou Y."/>
            <person name="Xue W."/>
            <person name="Luo G."/>
        </authorList>
    </citation>
    <scope>NUCLEOTIDE SEQUENCE [LARGE SCALE GENOMIC DNA]</scope>
    <source>
        <strain evidence="3 4">OM08-12AT</strain>
    </source>
</reference>
<evidence type="ECO:0000256" key="1">
    <source>
        <dbReference type="ARBA" id="ARBA00023125"/>
    </source>
</evidence>
<proteinExistence type="predicted"/>
<dbReference type="CDD" id="cd00093">
    <property type="entry name" value="HTH_XRE"/>
    <property type="match status" value="1"/>
</dbReference>
<dbReference type="SUPFAM" id="SSF47413">
    <property type="entry name" value="lambda repressor-like DNA-binding domains"/>
    <property type="match status" value="1"/>
</dbReference>
<comment type="caution">
    <text evidence="3">The sequence shown here is derived from an EMBL/GenBank/DDBJ whole genome shotgun (WGS) entry which is preliminary data.</text>
</comment>
<feature type="domain" description="HTH cro/C1-type" evidence="2">
    <location>
        <begin position="18"/>
        <end position="72"/>
    </location>
</feature>
<evidence type="ECO:0000313" key="4">
    <source>
        <dbReference type="Proteomes" id="UP000260717"/>
    </source>
</evidence>
<dbReference type="PROSITE" id="PS50943">
    <property type="entry name" value="HTH_CROC1"/>
    <property type="match status" value="1"/>
</dbReference>
<dbReference type="PANTHER" id="PTHR46558">
    <property type="entry name" value="TRACRIPTIONAL REGULATORY PROTEIN-RELATED-RELATED"/>
    <property type="match status" value="1"/>
</dbReference>
<keyword evidence="1" id="KW-0238">DNA-binding</keyword>
<dbReference type="EMBL" id="QSTI01000018">
    <property type="protein sequence ID" value="RGM47186.1"/>
    <property type="molecule type" value="Genomic_DNA"/>
</dbReference>
<name>A0A3E4WY22_9FIRM</name>
<dbReference type="PANTHER" id="PTHR46558:SF11">
    <property type="entry name" value="HTH-TYPE TRANSCRIPTIONAL REGULATOR XRE"/>
    <property type="match status" value="1"/>
</dbReference>